<dbReference type="Proteomes" id="UP001491310">
    <property type="component" value="Unassembled WGS sequence"/>
</dbReference>
<dbReference type="InterPro" id="IPR050344">
    <property type="entry name" value="Peptidase_M1_aminopeptidases"/>
</dbReference>
<dbReference type="SUPFAM" id="SSF63737">
    <property type="entry name" value="Leukotriene A4 hydrolase N-terminal domain"/>
    <property type="match status" value="1"/>
</dbReference>
<name>A0ABR2YS95_9CHLO</name>
<keyword evidence="17" id="KW-1185">Reference proteome</keyword>
<evidence type="ECO:0000256" key="1">
    <source>
        <dbReference type="ARBA" id="ARBA00001947"/>
    </source>
</evidence>
<evidence type="ECO:0000259" key="15">
    <source>
        <dbReference type="Pfam" id="PF17900"/>
    </source>
</evidence>
<dbReference type="InterPro" id="IPR034016">
    <property type="entry name" value="M1_APN-typ"/>
</dbReference>
<evidence type="ECO:0000256" key="7">
    <source>
        <dbReference type="ARBA" id="ARBA00022833"/>
    </source>
</evidence>
<keyword evidence="12" id="KW-0472">Membrane</keyword>
<dbReference type="InterPro" id="IPR001930">
    <property type="entry name" value="Peptidase_M1"/>
</dbReference>
<keyword evidence="9" id="KW-0482">Metalloprotease</keyword>
<dbReference type="EMBL" id="JALJOT010000006">
    <property type="protein sequence ID" value="KAK9909733.1"/>
    <property type="molecule type" value="Genomic_DNA"/>
</dbReference>
<sequence length="1189" mass="129711">MTSTNGIPKKLGSDEALPDTPGSTPKHPEHEGAGGHPANGVDDEDGSASVGFDRPDHAAVFDLSMDYSDDDVLLDWEQYSGGRKFTFMGQDVTWLAKICPWCPCWVPPEWWYKYGKRQRRAIVAYAAFGTLGVIVLSVIIGAVVYGLQAGNSGQAGLSAYRDFQGQWDEGLKVDLRRHEECSWTRWRLPDNVKLDMYHLELYTTLQEPFAVNGTVQISLNVTRRSPCVVLHAMDMEITHVALEHPHTHGRWALNETLGQLTLAFPNQLPMDKPVTLLLHFNYTLQQKLSGFYRSHYSVGDRNYTLGTTQFEADGAREAFPCFDEPALKARYNFSLTAPEHLTTLFNTRQLSASGSASSSAPAGGLSRRSFELTPPMSSYLVAFVVGNLTNASALVPGATPMDERRTVSVWGTPDRVKDLDFALDTARAILPAYERLFGMPYPLPKLDLVAIPDFAAGAMENWGLLMYRETALLAGQDSSIDALRGVAATIAHEMAHLWFGDLVTMNWWGELWLNEGFATYIEALGATAARPNLAFLKTFYGDVTRRALVADSKNASNHALATLEGVETTDQVEAMFDSITYDKGASVLRMLRAYLTRDLVPQPLLRRSLLQDGENIMYGTGDDPFLRGVRMYLQNHKYNTSTSADLWEALSSAVGRNVGAWMHGWTFQKGYPLVHVSLGGVTNRDVFVLQRPFTIDGVQGCGSGSDPGMPGVEKVAPWWVPISFSTATELDITWKPLESCSSKEPIYTLEGDNDWLKLNAAQTGLYRVHYPDELWDRLTRVAARVIDDVPILPEVDFAGLLDDAWALNDAGGLPVHVFLNLTRALAARDVGEYVPWQVAGPILVKIKNLLTLDNAKGGCADAFRQYVLQNVTTTFIAGLSNDASYGWKLGSDAFDVALEPSEARLLLPFVLGLAGEFDNAAVQGAATNLFTGYTSGMPVQADMRSLVFNLAVASGDEATYKAVQQLYLEAPEADEKARRLEALTYVRDPTLVKATLAYALSPEVRAQDTPLVILGVAQRGGASLQAAWAFLRTRYSGVVEKLGGGPEAARSMGELLSGVGSLLASEAAVDQVEELFRTHTDVVSEERYRDAATQSIRNNIKWLRQNSAAVCRWLRTPSPQEMAAAAPVLAPGPAPILAPGPAPVLAPGFAPAPAPLLAPAPGPAIAPLVAPAPAPTTTQFWRPDSDPWG</sequence>
<gene>
    <name evidence="16" type="ORF">WJX75_006699</name>
</gene>
<keyword evidence="7" id="KW-0862">Zinc</keyword>
<evidence type="ECO:0000256" key="11">
    <source>
        <dbReference type="SAM" id="MobiDB-lite"/>
    </source>
</evidence>
<evidence type="ECO:0000256" key="5">
    <source>
        <dbReference type="ARBA" id="ARBA00022723"/>
    </source>
</evidence>
<dbReference type="Gene3D" id="1.10.390.10">
    <property type="entry name" value="Neutral Protease Domain 2"/>
    <property type="match status" value="1"/>
</dbReference>
<evidence type="ECO:0000256" key="3">
    <source>
        <dbReference type="ARBA" id="ARBA00010136"/>
    </source>
</evidence>
<evidence type="ECO:0000313" key="16">
    <source>
        <dbReference type="EMBL" id="KAK9909733.1"/>
    </source>
</evidence>
<evidence type="ECO:0000256" key="6">
    <source>
        <dbReference type="ARBA" id="ARBA00022801"/>
    </source>
</evidence>
<reference evidence="16 17" key="1">
    <citation type="journal article" date="2024" name="Nat. Commun.">
        <title>Phylogenomics reveals the evolutionary origins of lichenization in chlorophyte algae.</title>
        <authorList>
            <person name="Puginier C."/>
            <person name="Libourel C."/>
            <person name="Otte J."/>
            <person name="Skaloud P."/>
            <person name="Haon M."/>
            <person name="Grisel S."/>
            <person name="Petersen M."/>
            <person name="Berrin J.G."/>
            <person name="Delaux P.M."/>
            <person name="Dal Grande F."/>
            <person name="Keller J."/>
        </authorList>
    </citation>
    <scope>NUCLEOTIDE SEQUENCE [LARGE SCALE GENOMIC DNA]</scope>
    <source>
        <strain evidence="16 17">SAG 216-7</strain>
    </source>
</reference>
<dbReference type="InterPro" id="IPR045357">
    <property type="entry name" value="Aminopeptidase_N-like_N"/>
</dbReference>
<dbReference type="PANTHER" id="PTHR11533">
    <property type="entry name" value="PROTEASE M1 ZINC METALLOPROTEASE"/>
    <property type="match status" value="1"/>
</dbReference>
<dbReference type="Pfam" id="PF01433">
    <property type="entry name" value="Peptidase_M1"/>
    <property type="match status" value="1"/>
</dbReference>
<feature type="region of interest" description="Disordered" evidence="11">
    <location>
        <begin position="1"/>
        <end position="49"/>
    </location>
</feature>
<evidence type="ECO:0000313" key="17">
    <source>
        <dbReference type="Proteomes" id="UP001491310"/>
    </source>
</evidence>
<keyword evidence="6" id="KW-0378">Hydrolase</keyword>
<organism evidence="16 17">
    <name type="scientific">Coccomyxa subellipsoidea</name>
    <dbReference type="NCBI Taxonomy" id="248742"/>
    <lineage>
        <taxon>Eukaryota</taxon>
        <taxon>Viridiplantae</taxon>
        <taxon>Chlorophyta</taxon>
        <taxon>core chlorophytes</taxon>
        <taxon>Trebouxiophyceae</taxon>
        <taxon>Trebouxiophyceae incertae sedis</taxon>
        <taxon>Coccomyxaceae</taxon>
        <taxon>Coccomyxa</taxon>
    </lineage>
</organism>
<dbReference type="InterPro" id="IPR024571">
    <property type="entry name" value="ERAP1-like_C_dom"/>
</dbReference>
<keyword evidence="4" id="KW-0645">Protease</keyword>
<dbReference type="PANTHER" id="PTHR11533:SF299">
    <property type="entry name" value="AMINOPEPTIDASE"/>
    <property type="match status" value="1"/>
</dbReference>
<dbReference type="InterPro" id="IPR014782">
    <property type="entry name" value="Peptidase_M1_dom"/>
</dbReference>
<dbReference type="InterPro" id="IPR042097">
    <property type="entry name" value="Aminopeptidase_N-like_N_sf"/>
</dbReference>
<keyword evidence="12" id="KW-1133">Transmembrane helix</keyword>
<proteinExistence type="inferred from homology"/>
<dbReference type="CDD" id="cd09601">
    <property type="entry name" value="M1_APN-Q_like"/>
    <property type="match status" value="1"/>
</dbReference>
<feature type="domain" description="Peptidase M1 membrane alanine aminopeptidase" evidence="13">
    <location>
        <begin position="421"/>
        <end position="598"/>
    </location>
</feature>
<evidence type="ECO:0000256" key="2">
    <source>
        <dbReference type="ARBA" id="ARBA00004174"/>
    </source>
</evidence>
<accession>A0ABR2YS95</accession>
<keyword evidence="8" id="KW-0256">Endoplasmic reticulum</keyword>
<feature type="domain" description="Aminopeptidase N-like N-terminal" evidence="15">
    <location>
        <begin position="196"/>
        <end position="380"/>
    </location>
</feature>
<dbReference type="SUPFAM" id="SSF55486">
    <property type="entry name" value="Metalloproteases ('zincins'), catalytic domain"/>
    <property type="match status" value="1"/>
</dbReference>
<dbReference type="Gene3D" id="2.60.40.1730">
    <property type="entry name" value="tricorn interacting facor f3 domain"/>
    <property type="match status" value="1"/>
</dbReference>
<feature type="transmembrane region" description="Helical" evidence="12">
    <location>
        <begin position="122"/>
        <end position="147"/>
    </location>
</feature>
<evidence type="ECO:0000259" key="13">
    <source>
        <dbReference type="Pfam" id="PF01433"/>
    </source>
</evidence>
<comment type="similarity">
    <text evidence="3">Belongs to the peptidase M1 family.</text>
</comment>
<keyword evidence="5" id="KW-0479">Metal-binding</keyword>
<keyword evidence="8" id="KW-0492">Microsome</keyword>
<evidence type="ECO:0000256" key="8">
    <source>
        <dbReference type="ARBA" id="ARBA00022848"/>
    </source>
</evidence>
<evidence type="ECO:0000259" key="14">
    <source>
        <dbReference type="Pfam" id="PF11838"/>
    </source>
</evidence>
<dbReference type="InterPro" id="IPR027268">
    <property type="entry name" value="Peptidase_M4/M1_CTD_sf"/>
</dbReference>
<comment type="caution">
    <text evidence="16">The sequence shown here is derived from an EMBL/GenBank/DDBJ whole genome shotgun (WGS) entry which is preliminary data.</text>
</comment>
<evidence type="ECO:0000256" key="9">
    <source>
        <dbReference type="ARBA" id="ARBA00023049"/>
    </source>
</evidence>
<dbReference type="Gene3D" id="2.60.40.1910">
    <property type="match status" value="1"/>
</dbReference>
<dbReference type="Pfam" id="PF17900">
    <property type="entry name" value="Peptidase_M1_N"/>
    <property type="match status" value="1"/>
</dbReference>
<evidence type="ECO:0000256" key="12">
    <source>
        <dbReference type="SAM" id="Phobius"/>
    </source>
</evidence>
<dbReference type="Pfam" id="PF11838">
    <property type="entry name" value="ERAP1_C"/>
    <property type="match status" value="1"/>
</dbReference>
<comment type="cofactor">
    <cofactor evidence="1">
        <name>Zn(2+)</name>
        <dbReference type="ChEBI" id="CHEBI:29105"/>
    </cofactor>
</comment>
<keyword evidence="12" id="KW-0812">Transmembrane</keyword>
<comment type="subcellular location">
    <subcellularLocation>
        <location evidence="2">Microsome membrane</location>
        <topology evidence="2">Peripheral membrane protein</topology>
    </subcellularLocation>
</comment>
<evidence type="ECO:0000256" key="4">
    <source>
        <dbReference type="ARBA" id="ARBA00022670"/>
    </source>
</evidence>
<evidence type="ECO:0000256" key="10">
    <source>
        <dbReference type="ARBA" id="ARBA00029840"/>
    </source>
</evidence>
<dbReference type="PRINTS" id="PR00756">
    <property type="entry name" value="ALADIPTASE"/>
</dbReference>
<feature type="domain" description="ERAP1-like C-terminal" evidence="14">
    <location>
        <begin position="755"/>
        <end position="1097"/>
    </location>
</feature>
<protein>
    <recommendedName>
        <fullName evidence="10">Alpha-aminoacylpeptide hydrolase</fullName>
    </recommendedName>
</protein>
<dbReference type="Gene3D" id="1.25.50.20">
    <property type="match status" value="1"/>
</dbReference>